<name>A0A2I0W9B4_9ASPA</name>
<evidence type="ECO:0000313" key="3">
    <source>
        <dbReference type="Proteomes" id="UP000233837"/>
    </source>
</evidence>
<keyword evidence="3" id="KW-1185">Reference proteome</keyword>
<sequence>MHRGRCRNKNRSESNPPRLRHPLLISLSEEKPIPSTIITILISVLPSMEPIKNFYESDSDESSTLSLRDLPLHSNGEASQTHRPFSPSPDLFDFSFPLPPATKESNTSMSDVFLHGQLLPKNSATTPKLPPFVHRRADSLDGNDGEAHAVDYPPLRRACSDPRPPAGRWKKGHFFALVPVKFPAEMEMRDMRTRQRRQGPPELVECCGRRSCWSILRAMSCKAAESTTVAPLVAAGRAPGASTCRGIFRR</sequence>
<dbReference type="PANTHER" id="PTHR34130:SF5">
    <property type="entry name" value="OS08G0243800 PROTEIN"/>
    <property type="match status" value="1"/>
</dbReference>
<evidence type="ECO:0000256" key="1">
    <source>
        <dbReference type="SAM" id="MobiDB-lite"/>
    </source>
</evidence>
<organism evidence="2 3">
    <name type="scientific">Dendrobium catenatum</name>
    <dbReference type="NCBI Taxonomy" id="906689"/>
    <lineage>
        <taxon>Eukaryota</taxon>
        <taxon>Viridiplantae</taxon>
        <taxon>Streptophyta</taxon>
        <taxon>Embryophyta</taxon>
        <taxon>Tracheophyta</taxon>
        <taxon>Spermatophyta</taxon>
        <taxon>Magnoliopsida</taxon>
        <taxon>Liliopsida</taxon>
        <taxon>Asparagales</taxon>
        <taxon>Orchidaceae</taxon>
        <taxon>Epidendroideae</taxon>
        <taxon>Malaxideae</taxon>
        <taxon>Dendrobiinae</taxon>
        <taxon>Dendrobium</taxon>
    </lineage>
</organism>
<reference evidence="2 3" key="1">
    <citation type="journal article" date="2016" name="Sci. Rep.">
        <title>The Dendrobium catenatum Lindl. genome sequence provides insights into polysaccharide synthase, floral development and adaptive evolution.</title>
        <authorList>
            <person name="Zhang G.Q."/>
            <person name="Xu Q."/>
            <person name="Bian C."/>
            <person name="Tsai W.C."/>
            <person name="Yeh C.M."/>
            <person name="Liu K.W."/>
            <person name="Yoshida K."/>
            <person name="Zhang L.S."/>
            <person name="Chang S.B."/>
            <person name="Chen F."/>
            <person name="Shi Y."/>
            <person name="Su Y.Y."/>
            <person name="Zhang Y.Q."/>
            <person name="Chen L.J."/>
            <person name="Yin Y."/>
            <person name="Lin M."/>
            <person name="Huang H."/>
            <person name="Deng H."/>
            <person name="Wang Z.W."/>
            <person name="Zhu S.L."/>
            <person name="Zhao X."/>
            <person name="Deng C."/>
            <person name="Niu S.C."/>
            <person name="Huang J."/>
            <person name="Wang M."/>
            <person name="Liu G.H."/>
            <person name="Yang H.J."/>
            <person name="Xiao X.J."/>
            <person name="Hsiao Y.Y."/>
            <person name="Wu W.L."/>
            <person name="Chen Y.Y."/>
            <person name="Mitsuda N."/>
            <person name="Ohme-Takagi M."/>
            <person name="Luo Y.B."/>
            <person name="Van de Peer Y."/>
            <person name="Liu Z.J."/>
        </authorList>
    </citation>
    <scope>NUCLEOTIDE SEQUENCE [LARGE SCALE GENOMIC DNA]</scope>
    <source>
        <tissue evidence="2">The whole plant</tissue>
    </source>
</reference>
<protein>
    <submittedName>
        <fullName evidence="2">Uncharacterized protein</fullName>
    </submittedName>
</protein>
<dbReference type="EMBL" id="KZ502842">
    <property type="protein sequence ID" value="PKU72257.1"/>
    <property type="molecule type" value="Genomic_DNA"/>
</dbReference>
<accession>A0A2I0W9B4</accession>
<reference evidence="2 3" key="2">
    <citation type="journal article" date="2017" name="Nature">
        <title>The Apostasia genome and the evolution of orchids.</title>
        <authorList>
            <person name="Zhang G.Q."/>
            <person name="Liu K.W."/>
            <person name="Li Z."/>
            <person name="Lohaus R."/>
            <person name="Hsiao Y.Y."/>
            <person name="Niu S.C."/>
            <person name="Wang J.Y."/>
            <person name="Lin Y.C."/>
            <person name="Xu Q."/>
            <person name="Chen L.J."/>
            <person name="Yoshida K."/>
            <person name="Fujiwara S."/>
            <person name="Wang Z.W."/>
            <person name="Zhang Y.Q."/>
            <person name="Mitsuda N."/>
            <person name="Wang M."/>
            <person name="Liu G.H."/>
            <person name="Pecoraro L."/>
            <person name="Huang H.X."/>
            <person name="Xiao X.J."/>
            <person name="Lin M."/>
            <person name="Wu X.Y."/>
            <person name="Wu W.L."/>
            <person name="Chen Y.Y."/>
            <person name="Chang S.B."/>
            <person name="Sakamoto S."/>
            <person name="Ohme-Takagi M."/>
            <person name="Yagi M."/>
            <person name="Zeng S.J."/>
            <person name="Shen C.Y."/>
            <person name="Yeh C.M."/>
            <person name="Luo Y.B."/>
            <person name="Tsai W.C."/>
            <person name="Van de Peer Y."/>
            <person name="Liu Z.J."/>
        </authorList>
    </citation>
    <scope>NUCLEOTIDE SEQUENCE [LARGE SCALE GENOMIC DNA]</scope>
    <source>
        <tissue evidence="2">The whole plant</tissue>
    </source>
</reference>
<dbReference type="AlphaFoldDB" id="A0A2I0W9B4"/>
<gene>
    <name evidence="2" type="ORF">MA16_Dca006257</name>
</gene>
<proteinExistence type="predicted"/>
<dbReference type="Proteomes" id="UP000233837">
    <property type="component" value="Unassembled WGS sequence"/>
</dbReference>
<feature type="region of interest" description="Disordered" evidence="1">
    <location>
        <begin position="56"/>
        <end position="86"/>
    </location>
</feature>
<dbReference type="PANTHER" id="PTHR34130">
    <property type="entry name" value="OS08G0243800 PROTEIN"/>
    <property type="match status" value="1"/>
</dbReference>
<evidence type="ECO:0000313" key="2">
    <source>
        <dbReference type="EMBL" id="PKU72257.1"/>
    </source>
</evidence>